<dbReference type="EMBL" id="PVWK01000142">
    <property type="protein sequence ID" value="PSB24649.1"/>
    <property type="molecule type" value="Genomic_DNA"/>
</dbReference>
<dbReference type="Pfam" id="PF08843">
    <property type="entry name" value="AbiEii"/>
    <property type="match status" value="1"/>
</dbReference>
<reference evidence="1 2" key="2">
    <citation type="submission" date="2018-03" db="EMBL/GenBank/DDBJ databases">
        <title>The ancient ancestry and fast evolution of plastids.</title>
        <authorList>
            <person name="Moore K.R."/>
            <person name="Magnabosco C."/>
            <person name="Momper L."/>
            <person name="Gold D.A."/>
            <person name="Bosak T."/>
            <person name="Fournier G.P."/>
        </authorList>
    </citation>
    <scope>NUCLEOTIDE SEQUENCE [LARGE SCALE GENOMIC DNA]</scope>
    <source>
        <strain evidence="1 2">ULC18</strain>
    </source>
</reference>
<dbReference type="OrthoDB" id="529982at2"/>
<reference evidence="2" key="1">
    <citation type="submission" date="2018-02" db="EMBL/GenBank/DDBJ databases">
        <authorList>
            <person name="Moore K."/>
            <person name="Momper L."/>
        </authorList>
    </citation>
    <scope>NUCLEOTIDE SEQUENCE [LARGE SCALE GENOMIC DNA]</scope>
    <source>
        <strain evidence="2">ULC18</strain>
    </source>
</reference>
<evidence type="ECO:0000313" key="2">
    <source>
        <dbReference type="Proteomes" id="UP000239576"/>
    </source>
</evidence>
<dbReference type="AlphaFoldDB" id="A0A2T1DW00"/>
<dbReference type="Proteomes" id="UP000239576">
    <property type="component" value="Unassembled WGS sequence"/>
</dbReference>
<dbReference type="RefSeq" id="WP_106259910.1">
    <property type="nucleotide sequence ID" value="NZ_CAWNSW010000105.1"/>
</dbReference>
<dbReference type="InterPro" id="IPR014942">
    <property type="entry name" value="AbiEii"/>
</dbReference>
<sequence length="209" mass="23557">MFDAGSLTLREFIMREPLPLATIQEAVLEFLRDRNDAVIFGAQAVNAYVGEPRMTQAIDLLSTRARELAEELRESLSQQFHIAVRVREVGEGRGYRLFQVQKSGNRHLVDLRPVPTLPSAQRIEKLLVLSPAELIASKVIAYHQRRGKPKAGTDWRDLAMLLLTFPELKADAGAVMDCLQAVNVDDAILTVWREFVAQDIQATEDEDEF</sequence>
<name>A0A2T1DW00_9CYAN</name>
<organism evidence="1 2">
    <name type="scientific">Stenomitos frigidus ULC18</name>
    <dbReference type="NCBI Taxonomy" id="2107698"/>
    <lineage>
        <taxon>Bacteria</taxon>
        <taxon>Bacillati</taxon>
        <taxon>Cyanobacteriota</taxon>
        <taxon>Cyanophyceae</taxon>
        <taxon>Leptolyngbyales</taxon>
        <taxon>Leptolyngbyaceae</taxon>
        <taxon>Stenomitos</taxon>
    </lineage>
</organism>
<proteinExistence type="predicted"/>
<protein>
    <recommendedName>
        <fullName evidence="3">Nucleotidyl transferase AbiEii/AbiGii toxin family protein</fullName>
    </recommendedName>
</protein>
<keyword evidence="2" id="KW-1185">Reference proteome</keyword>
<accession>A0A2T1DW00</accession>
<comment type="caution">
    <text evidence="1">The sequence shown here is derived from an EMBL/GenBank/DDBJ whole genome shotgun (WGS) entry which is preliminary data.</text>
</comment>
<evidence type="ECO:0000313" key="1">
    <source>
        <dbReference type="EMBL" id="PSB24649.1"/>
    </source>
</evidence>
<gene>
    <name evidence="1" type="ORF">C7B82_26930</name>
</gene>
<evidence type="ECO:0008006" key="3">
    <source>
        <dbReference type="Google" id="ProtNLM"/>
    </source>
</evidence>